<dbReference type="OrthoDB" id="392064at2"/>
<sequence length="256" mass="30523">MFYKKEIWRDWRVYYKLLFAVLIGYGIFAALIESYVHGITVTVKNPTWSEETTKNFINDKGDYTFNYFSYFTIQINLLVFAWLLGAGLFPKYEGKNKWLGYNMTLAITIYISITFLIFNLMLLPVEQPQTWRAWLYSTIQHVICPIVMIVYFLFFMERENNIKTTKVYWRQDLWKFYFYPIVWTIVNMIRGEFRWQAGKAFPYQYFFLNVHKSLAGIPGVVWFIIAVIAIAGLVFGLGTLYNFCSYKFVNKKKIVK</sequence>
<dbReference type="InterPro" id="IPR049713">
    <property type="entry name" value="Pr6Pr-like"/>
</dbReference>
<reference evidence="2 3" key="1">
    <citation type="journal article" date="2015" name="MBio">
        <title>Genome sequence of the Drosophila melanogaster male-killing Spiroplasma strain MSRO endosymbiont.</title>
        <authorList>
            <person name="Paredes J.C."/>
            <person name="Herren J.K."/>
            <person name="Schupfer F."/>
            <person name="Marin R."/>
            <person name="Claverol S."/>
            <person name="Kuo C.H."/>
            <person name="Lemaitre B."/>
            <person name="Beven L."/>
        </authorList>
    </citation>
    <scope>NUCLEOTIDE SEQUENCE [LARGE SCALE GENOMIC DNA]</scope>
    <source>
        <strain evidence="2 3">MSRO</strain>
    </source>
</reference>
<keyword evidence="1" id="KW-0812">Transmembrane</keyword>
<feature type="transmembrane region" description="Helical" evidence="1">
    <location>
        <begin position="215"/>
        <end position="243"/>
    </location>
</feature>
<keyword evidence="1" id="KW-0472">Membrane</keyword>
<keyword evidence="1" id="KW-1133">Transmembrane helix</keyword>
<evidence type="ECO:0000256" key="1">
    <source>
        <dbReference type="SAM" id="Phobius"/>
    </source>
</evidence>
<dbReference type="NCBIfam" id="NF038065">
    <property type="entry name" value="Pr6Pr"/>
    <property type="match status" value="1"/>
</dbReference>
<feature type="transmembrane region" description="Helical" evidence="1">
    <location>
        <begin position="176"/>
        <end position="195"/>
    </location>
</feature>
<feature type="transmembrane region" description="Helical" evidence="1">
    <location>
        <begin position="67"/>
        <end position="89"/>
    </location>
</feature>
<accession>A0A2P6FC19</accession>
<dbReference type="AlphaFoldDB" id="A0A2P6FC19"/>
<proteinExistence type="predicted"/>
<keyword evidence="3" id="KW-1185">Reference proteome</keyword>
<evidence type="ECO:0000313" key="3">
    <source>
        <dbReference type="Proteomes" id="UP000031565"/>
    </source>
</evidence>
<organism evidence="2 3">
    <name type="scientific">Spiroplasma poulsonii</name>
    <dbReference type="NCBI Taxonomy" id="2138"/>
    <lineage>
        <taxon>Bacteria</taxon>
        <taxon>Bacillati</taxon>
        <taxon>Mycoplasmatota</taxon>
        <taxon>Mollicutes</taxon>
        <taxon>Entomoplasmatales</taxon>
        <taxon>Spiroplasmataceae</taxon>
        <taxon>Spiroplasma</taxon>
    </lineage>
</organism>
<feature type="transmembrane region" description="Helical" evidence="1">
    <location>
        <begin position="12"/>
        <end position="32"/>
    </location>
</feature>
<name>A0A2P6FC19_9MOLU</name>
<dbReference type="Proteomes" id="UP000031565">
    <property type="component" value="Unassembled WGS sequence"/>
</dbReference>
<feature type="transmembrane region" description="Helical" evidence="1">
    <location>
        <begin position="134"/>
        <end position="155"/>
    </location>
</feature>
<protein>
    <recommendedName>
        <fullName evidence="4">Pr6Pr family membrane protein</fullName>
    </recommendedName>
</protein>
<evidence type="ECO:0000313" key="2">
    <source>
        <dbReference type="EMBL" id="PQM30924.1"/>
    </source>
</evidence>
<comment type="caution">
    <text evidence="2">The sequence shown here is derived from an EMBL/GenBank/DDBJ whole genome shotgun (WGS) entry which is preliminary data.</text>
</comment>
<feature type="transmembrane region" description="Helical" evidence="1">
    <location>
        <begin position="101"/>
        <end position="122"/>
    </location>
</feature>
<evidence type="ECO:0008006" key="4">
    <source>
        <dbReference type="Google" id="ProtNLM"/>
    </source>
</evidence>
<dbReference type="RefSeq" id="WP_052443455.1">
    <property type="nucleotide sequence ID" value="NZ_CM020866.1"/>
</dbReference>
<dbReference type="EMBL" id="JTLV02000001">
    <property type="protein sequence ID" value="PQM30924.1"/>
    <property type="molecule type" value="Genomic_DNA"/>
</dbReference>
<gene>
    <name evidence="2" type="ORF">SMSRO_SF007160</name>
</gene>
<dbReference type="STRING" id="2138.SMSRO_v1c06860"/>